<accession>A0A8T4IPL0</accession>
<gene>
    <name evidence="2" type="ORF">KDA82_13275</name>
</gene>
<sequence>MGIEGVHQEGPYERVISAQGAAQQLPELLARVRDQREDYLITDEEGKTLGMLVNAQEFEELGEFLSLARNAYGRLHGETPVAHAEFAQEMGLEPADTDSMRQRPGSTP</sequence>
<evidence type="ECO:0000313" key="3">
    <source>
        <dbReference type="Proteomes" id="UP000675554"/>
    </source>
</evidence>
<comment type="caution">
    <text evidence="2">The sequence shown here is derived from an EMBL/GenBank/DDBJ whole genome shotgun (WGS) entry which is preliminary data.</text>
</comment>
<evidence type="ECO:0008006" key="4">
    <source>
        <dbReference type="Google" id="ProtNLM"/>
    </source>
</evidence>
<proteinExistence type="predicted"/>
<evidence type="ECO:0000313" key="2">
    <source>
        <dbReference type="EMBL" id="MBR7673969.1"/>
    </source>
</evidence>
<dbReference type="AlphaFoldDB" id="A0A8T4IPL0"/>
<organism evidence="2 3">
    <name type="scientific">Streptomyces daliensis</name>
    <dbReference type="NCBI Taxonomy" id="299421"/>
    <lineage>
        <taxon>Bacteria</taxon>
        <taxon>Bacillati</taxon>
        <taxon>Actinomycetota</taxon>
        <taxon>Actinomycetes</taxon>
        <taxon>Kitasatosporales</taxon>
        <taxon>Streptomycetaceae</taxon>
        <taxon>Streptomyces</taxon>
    </lineage>
</organism>
<evidence type="ECO:0000256" key="1">
    <source>
        <dbReference type="SAM" id="MobiDB-lite"/>
    </source>
</evidence>
<dbReference type="EMBL" id="JAGSMN010000281">
    <property type="protein sequence ID" value="MBR7673969.1"/>
    <property type="molecule type" value="Genomic_DNA"/>
</dbReference>
<name>A0A8T4IPL0_9ACTN</name>
<feature type="region of interest" description="Disordered" evidence="1">
    <location>
        <begin position="88"/>
        <end position="108"/>
    </location>
</feature>
<dbReference type="Proteomes" id="UP000675554">
    <property type="component" value="Unassembled WGS sequence"/>
</dbReference>
<keyword evidence="3" id="KW-1185">Reference proteome</keyword>
<reference evidence="2" key="1">
    <citation type="submission" date="2021-04" db="EMBL/GenBank/DDBJ databases">
        <title>Sequencing of actinobacteria type strains.</title>
        <authorList>
            <person name="Nguyen G.-S."/>
            <person name="Wentzel A."/>
        </authorList>
    </citation>
    <scope>NUCLEOTIDE SEQUENCE</scope>
    <source>
        <strain evidence="2">DSM 42095</strain>
    </source>
</reference>
<protein>
    <recommendedName>
        <fullName evidence="4">Antitoxin</fullName>
    </recommendedName>
</protein>